<accession>A0A4E9EJW6</accession>
<organism evidence="1">
    <name type="scientific">Gibberella zeae</name>
    <name type="common">Wheat head blight fungus</name>
    <name type="synonym">Fusarium graminearum</name>
    <dbReference type="NCBI Taxonomy" id="5518"/>
    <lineage>
        <taxon>Eukaryota</taxon>
        <taxon>Fungi</taxon>
        <taxon>Dikarya</taxon>
        <taxon>Ascomycota</taxon>
        <taxon>Pezizomycotina</taxon>
        <taxon>Sordariomycetes</taxon>
        <taxon>Hypocreomycetidae</taxon>
        <taxon>Hypocreales</taxon>
        <taxon>Nectriaceae</taxon>
        <taxon>Fusarium</taxon>
    </lineage>
</organism>
<sequence>MYCQPCTGWKYL</sequence>
<reference evidence="1" key="1">
    <citation type="submission" date="2019-04" db="EMBL/GenBank/DDBJ databases">
        <authorList>
            <person name="Melise S."/>
            <person name="Noan J."/>
            <person name="Okalmin O."/>
        </authorList>
    </citation>
    <scope>NUCLEOTIDE SEQUENCE</scope>
    <source>
        <strain evidence="1">FN9</strain>
    </source>
</reference>
<evidence type="ECO:0000313" key="1">
    <source>
        <dbReference type="EMBL" id="VIO63553.1"/>
    </source>
</evidence>
<protein>
    <submittedName>
        <fullName evidence="1">Uncharacterized protein</fullName>
    </submittedName>
</protein>
<proteinExistence type="predicted"/>
<name>A0A4E9EJW6_GIBZA</name>
<gene>
    <name evidence="1" type="ORF">FUG_LOCUS540538</name>
</gene>
<dbReference type="EMBL" id="CAAKMV010000180">
    <property type="protein sequence ID" value="VIO63553.1"/>
    <property type="molecule type" value="Genomic_DNA"/>
</dbReference>